<name>A0A0R1MA44_9LACO</name>
<evidence type="ECO:0000313" key="3">
    <source>
        <dbReference type="Proteomes" id="UP000051621"/>
    </source>
</evidence>
<feature type="transmembrane region" description="Helical" evidence="1">
    <location>
        <begin position="215"/>
        <end position="242"/>
    </location>
</feature>
<keyword evidence="1" id="KW-0472">Membrane</keyword>
<sequence length="266" mass="29759">MGLTRNTILASFYGLGTPVHLSLFGGIQIPAIGVIWFLVTMYCGNMLFNASLKIGTYFNKQVVIVLVLSLLESILGFVIARRLALPWSFNAALVSQIFYCGGYLIRYLKLMENKNPVYFLGGLILWGVSVHSGFFYLNTAFANAPVLAILGALGGSFVLMKLAQAMISFNWKLSLLRNYGQLSLIVMCFHLIDITLLHISGFIYNELTMIHVTPILVVCAVICYRLLFTILAVLIIPHIPLLRSFYLNRRFPVVNPKLGIISKRLF</sequence>
<dbReference type="EMBL" id="AZEF01000021">
    <property type="protein sequence ID" value="KRL01722.1"/>
    <property type="molecule type" value="Genomic_DNA"/>
</dbReference>
<organism evidence="2 3">
    <name type="scientific">Liquorilactobacillus capillatus DSM 19910</name>
    <dbReference type="NCBI Taxonomy" id="1423731"/>
    <lineage>
        <taxon>Bacteria</taxon>
        <taxon>Bacillati</taxon>
        <taxon>Bacillota</taxon>
        <taxon>Bacilli</taxon>
        <taxon>Lactobacillales</taxon>
        <taxon>Lactobacillaceae</taxon>
        <taxon>Liquorilactobacillus</taxon>
    </lineage>
</organism>
<dbReference type="PATRIC" id="fig|1423731.3.peg.1117"/>
<feature type="transmembrane region" description="Helical" evidence="1">
    <location>
        <begin position="87"/>
        <end position="105"/>
    </location>
</feature>
<keyword evidence="1" id="KW-1133">Transmembrane helix</keyword>
<feature type="transmembrane region" description="Helical" evidence="1">
    <location>
        <begin position="62"/>
        <end position="81"/>
    </location>
</feature>
<comment type="caution">
    <text evidence="2">The sequence shown here is derived from an EMBL/GenBank/DDBJ whole genome shotgun (WGS) entry which is preliminary data.</text>
</comment>
<feature type="transmembrane region" description="Helical" evidence="1">
    <location>
        <begin position="184"/>
        <end position="203"/>
    </location>
</feature>
<accession>A0A0R1MA44</accession>
<evidence type="ECO:0000313" key="2">
    <source>
        <dbReference type="EMBL" id="KRL01722.1"/>
    </source>
</evidence>
<dbReference type="OrthoDB" id="6623990at2"/>
<feature type="transmembrane region" description="Helical" evidence="1">
    <location>
        <begin position="117"/>
        <end position="137"/>
    </location>
</feature>
<keyword evidence="2" id="KW-0808">Transferase</keyword>
<reference evidence="2 3" key="1">
    <citation type="journal article" date="2015" name="Genome Announc.">
        <title>Expanding the biotechnology potential of lactobacilli through comparative genomics of 213 strains and associated genera.</title>
        <authorList>
            <person name="Sun Z."/>
            <person name="Harris H.M."/>
            <person name="McCann A."/>
            <person name="Guo C."/>
            <person name="Argimon S."/>
            <person name="Zhang W."/>
            <person name="Yang X."/>
            <person name="Jeffery I.B."/>
            <person name="Cooney J.C."/>
            <person name="Kagawa T.F."/>
            <person name="Liu W."/>
            <person name="Song Y."/>
            <person name="Salvetti E."/>
            <person name="Wrobel A."/>
            <person name="Rasinkangas P."/>
            <person name="Parkhill J."/>
            <person name="Rea M.C."/>
            <person name="O'Sullivan O."/>
            <person name="Ritari J."/>
            <person name="Douillard F.P."/>
            <person name="Paul Ross R."/>
            <person name="Yang R."/>
            <person name="Briner A.E."/>
            <person name="Felis G.E."/>
            <person name="de Vos W.M."/>
            <person name="Barrangou R."/>
            <person name="Klaenhammer T.R."/>
            <person name="Caufield P.W."/>
            <person name="Cui Y."/>
            <person name="Zhang H."/>
            <person name="O'Toole P.W."/>
        </authorList>
    </citation>
    <scope>NUCLEOTIDE SEQUENCE [LARGE SCALE GENOMIC DNA]</scope>
    <source>
        <strain evidence="2 3">DSM 19910</strain>
    </source>
</reference>
<feature type="transmembrane region" description="Helical" evidence="1">
    <location>
        <begin position="20"/>
        <end position="42"/>
    </location>
</feature>
<proteinExistence type="predicted"/>
<gene>
    <name evidence="2" type="ORF">FC81_GL001087</name>
</gene>
<dbReference type="STRING" id="1423731.FC81_GL001087"/>
<keyword evidence="3" id="KW-1185">Reference proteome</keyword>
<evidence type="ECO:0000256" key="1">
    <source>
        <dbReference type="SAM" id="Phobius"/>
    </source>
</evidence>
<protein>
    <submittedName>
        <fullName evidence="2">O-acetyltransferase</fullName>
    </submittedName>
</protein>
<dbReference type="GO" id="GO:0016740">
    <property type="term" value="F:transferase activity"/>
    <property type="evidence" value="ECO:0007669"/>
    <property type="project" value="UniProtKB-KW"/>
</dbReference>
<feature type="transmembrane region" description="Helical" evidence="1">
    <location>
        <begin position="143"/>
        <end position="163"/>
    </location>
</feature>
<keyword evidence="1" id="KW-0812">Transmembrane</keyword>
<dbReference type="AlphaFoldDB" id="A0A0R1MA44"/>
<dbReference type="RefSeq" id="WP_057743680.1">
    <property type="nucleotide sequence ID" value="NZ_AZEF01000021.1"/>
</dbReference>
<dbReference type="Proteomes" id="UP000051621">
    <property type="component" value="Unassembled WGS sequence"/>
</dbReference>